<name>A0A1P8WC32_9PLAN</name>
<dbReference type="InterPro" id="IPR009200">
    <property type="entry name" value="DUF1269_membrane"/>
</dbReference>
<reference evidence="2 3" key="1">
    <citation type="journal article" date="2016" name="Front. Microbiol.">
        <title>Fuerstia marisgermanicae gen. nov., sp. nov., an Unusual Member of the Phylum Planctomycetes from the German Wadden Sea.</title>
        <authorList>
            <person name="Kohn T."/>
            <person name="Heuer A."/>
            <person name="Jogler M."/>
            <person name="Vollmers J."/>
            <person name="Boedeker C."/>
            <person name="Bunk B."/>
            <person name="Rast P."/>
            <person name="Borchert D."/>
            <person name="Glockner I."/>
            <person name="Freese H.M."/>
            <person name="Klenk H.P."/>
            <person name="Overmann J."/>
            <person name="Kaster A.K."/>
            <person name="Rohde M."/>
            <person name="Wiegand S."/>
            <person name="Jogler C."/>
        </authorList>
    </citation>
    <scope>NUCLEOTIDE SEQUENCE [LARGE SCALE GENOMIC DNA]</scope>
    <source>
        <strain evidence="2 3">NH11</strain>
    </source>
</reference>
<evidence type="ECO:0000313" key="3">
    <source>
        <dbReference type="Proteomes" id="UP000187735"/>
    </source>
</evidence>
<protein>
    <submittedName>
        <fullName evidence="2">Putative membrane protein</fullName>
    </submittedName>
</protein>
<gene>
    <name evidence="2" type="ORF">Fuma_01172</name>
</gene>
<dbReference type="AlphaFoldDB" id="A0A1P8WC32"/>
<keyword evidence="1" id="KW-0175">Coiled coil</keyword>
<proteinExistence type="predicted"/>
<dbReference type="STRING" id="1891926.Fuma_01172"/>
<dbReference type="Pfam" id="PF06897">
    <property type="entry name" value="DUF1269"/>
    <property type="match status" value="1"/>
</dbReference>
<evidence type="ECO:0000256" key="1">
    <source>
        <dbReference type="SAM" id="Coils"/>
    </source>
</evidence>
<evidence type="ECO:0000313" key="2">
    <source>
        <dbReference type="EMBL" id="APZ91583.1"/>
    </source>
</evidence>
<organism evidence="2 3">
    <name type="scientific">Fuerstiella marisgermanici</name>
    <dbReference type="NCBI Taxonomy" id="1891926"/>
    <lineage>
        <taxon>Bacteria</taxon>
        <taxon>Pseudomonadati</taxon>
        <taxon>Planctomycetota</taxon>
        <taxon>Planctomycetia</taxon>
        <taxon>Planctomycetales</taxon>
        <taxon>Planctomycetaceae</taxon>
        <taxon>Fuerstiella</taxon>
    </lineage>
</organism>
<dbReference type="KEGG" id="fmr:Fuma_01172"/>
<keyword evidence="3" id="KW-1185">Reference proteome</keyword>
<dbReference type="Proteomes" id="UP000187735">
    <property type="component" value="Chromosome"/>
</dbReference>
<dbReference type="OrthoDB" id="5244321at2"/>
<feature type="coiled-coil region" evidence="1">
    <location>
        <begin position="210"/>
        <end position="252"/>
    </location>
</feature>
<feature type="coiled-coil region" evidence="1">
    <location>
        <begin position="152"/>
        <end position="179"/>
    </location>
</feature>
<sequence length="267" mass="28663">MSKFVVAVFDTEEGAYKGSQALKDLHRDGDVSLYAEAIIEKNNDGKVAVKSAADEGPLGAALGLLTGSMVGAFAGPVGLLAGASVGTLSGLWYDMWNAGVDGDFVSRVGEKLEVGKCALVAEVNEDWQTPLDSRMKDLGGQVYRRWRIDVEDEQIERDIAATKREVAELKDEWKEATDETKASVKAKLDAAQDSLSSLGDKATRKLSDMKAETEAKIGAIEDQIKTASAERKGKLEARRDALNEDLAKRSEKLKQAGQLIGEAVTGS</sequence>
<accession>A0A1P8WC32</accession>
<dbReference type="RefSeq" id="WP_077023320.1">
    <property type="nucleotide sequence ID" value="NZ_CP017641.1"/>
</dbReference>
<dbReference type="EMBL" id="CP017641">
    <property type="protein sequence ID" value="APZ91583.1"/>
    <property type="molecule type" value="Genomic_DNA"/>
</dbReference>